<reference evidence="5 6" key="1">
    <citation type="journal article" date="2011" name="J. Bacteriol.">
        <title>Genome sequence of Methyloversatilis universalis FAM5T, a methylotrophic representative of the order Rhodocyclales.</title>
        <authorList>
            <person name="Kittichotirat W."/>
            <person name="Good N.M."/>
            <person name="Hall R."/>
            <person name="Bringel F."/>
            <person name="Lajus A."/>
            <person name="Medigue C."/>
            <person name="Smalley N.E."/>
            <person name="Beck D."/>
            <person name="Bumgarner R."/>
            <person name="Vuilleumier S."/>
            <person name="Kalyuzhnaya M.G."/>
        </authorList>
    </citation>
    <scope>NUCLEOTIDE SEQUENCE [LARGE SCALE GENOMIC DNA]</scope>
    <source>
        <strain evidence="6">ATCC BAA-1314 / JCM 13912 / FAM5</strain>
    </source>
</reference>
<feature type="binding site" evidence="4">
    <location>
        <position position="8"/>
    </location>
    <ligand>
        <name>a divalent metal cation</name>
        <dbReference type="ChEBI" id="CHEBI:60240"/>
        <label>1</label>
    </ligand>
</feature>
<organism evidence="5 6">
    <name type="scientific">Methyloversatilis universalis (strain ATCC BAA-1314 / DSM 25237 / JCM 13912 / CCUG 52030 / FAM5)</name>
    <dbReference type="NCBI Taxonomy" id="1000565"/>
    <lineage>
        <taxon>Bacteria</taxon>
        <taxon>Pseudomonadati</taxon>
        <taxon>Pseudomonadota</taxon>
        <taxon>Betaproteobacteria</taxon>
        <taxon>Nitrosomonadales</taxon>
        <taxon>Sterolibacteriaceae</taxon>
        <taxon>Methyloversatilis</taxon>
    </lineage>
</organism>
<dbReference type="RefSeq" id="WP_008059532.1">
    <property type="nucleotide sequence ID" value="NZ_AFHG01000033.1"/>
</dbReference>
<dbReference type="PROSITE" id="PS01091">
    <property type="entry name" value="TATD_3"/>
    <property type="match status" value="1"/>
</dbReference>
<dbReference type="Gene3D" id="3.20.20.140">
    <property type="entry name" value="Metal-dependent hydrolases"/>
    <property type="match status" value="1"/>
</dbReference>
<keyword evidence="6" id="KW-1185">Reference proteome</keyword>
<comment type="similarity">
    <text evidence="1">Belongs to the metallo-dependent hydrolases superfamily. TatD-type hydrolase family.</text>
</comment>
<dbReference type="Proteomes" id="UP000005019">
    <property type="component" value="Unassembled WGS sequence"/>
</dbReference>
<dbReference type="EMBL" id="AFHG01000033">
    <property type="protein sequence ID" value="EGK72632.1"/>
    <property type="molecule type" value="Genomic_DNA"/>
</dbReference>
<dbReference type="Pfam" id="PF01026">
    <property type="entry name" value="TatD_DNase"/>
    <property type="match status" value="1"/>
</dbReference>
<evidence type="ECO:0000256" key="4">
    <source>
        <dbReference type="PIRSR" id="PIRSR005902-1"/>
    </source>
</evidence>
<comment type="caution">
    <text evidence="5">The sequence shown here is derived from an EMBL/GenBank/DDBJ whole genome shotgun (WGS) entry which is preliminary data.</text>
</comment>
<evidence type="ECO:0000256" key="1">
    <source>
        <dbReference type="ARBA" id="ARBA00009275"/>
    </source>
</evidence>
<sequence>MLVDTHCHLDASEFDADREAMIARALAAGVGCMVLPAVDRAGFARVRALCEGRPALRFALGVHPLYVAAAHEADLDVLAMELEQCGHDAVAVGEIGLDFFVTDIDPALQERWFVAQLRIAKDMGLPVLLHVRRSQDRILKHVRAVFGRDGPGGIAHAFNGSRQQADEFIKVGFALGFGGAVTWQRALNLRRLVTELPLESIVLETDAPDIPPEFAAGERNEPAHLPRIAQVIAGIRGVEVEELIRTTGANARRVLPRLAAAYSE</sequence>
<dbReference type="AlphaFoldDB" id="F5R9W6"/>
<keyword evidence="3" id="KW-0378">Hydrolase</keyword>
<evidence type="ECO:0000256" key="2">
    <source>
        <dbReference type="ARBA" id="ARBA00022723"/>
    </source>
</evidence>
<proteinExistence type="inferred from homology"/>
<dbReference type="SUPFAM" id="SSF51556">
    <property type="entry name" value="Metallo-dependent hydrolases"/>
    <property type="match status" value="1"/>
</dbReference>
<evidence type="ECO:0000313" key="5">
    <source>
        <dbReference type="EMBL" id="EGK72632.1"/>
    </source>
</evidence>
<dbReference type="GO" id="GO:0016788">
    <property type="term" value="F:hydrolase activity, acting on ester bonds"/>
    <property type="evidence" value="ECO:0007669"/>
    <property type="project" value="InterPro"/>
</dbReference>
<dbReference type="eggNOG" id="COG0084">
    <property type="taxonomic scope" value="Bacteria"/>
</dbReference>
<dbReference type="InterPro" id="IPR018228">
    <property type="entry name" value="DNase_TatD-rel_CS"/>
</dbReference>
<feature type="binding site" evidence="4">
    <location>
        <position position="206"/>
    </location>
    <ligand>
        <name>a divalent metal cation</name>
        <dbReference type="ChEBI" id="CHEBI:60240"/>
        <label>1</label>
    </ligand>
</feature>
<keyword evidence="2 4" id="KW-0479">Metal-binding</keyword>
<dbReference type="GO" id="GO:0046872">
    <property type="term" value="F:metal ion binding"/>
    <property type="evidence" value="ECO:0007669"/>
    <property type="project" value="UniProtKB-KW"/>
</dbReference>
<accession>F5R9W6</accession>
<feature type="binding site" evidence="4">
    <location>
        <position position="6"/>
    </location>
    <ligand>
        <name>a divalent metal cation</name>
        <dbReference type="ChEBI" id="CHEBI:60240"/>
        <label>1</label>
    </ligand>
</feature>
<dbReference type="InterPro" id="IPR032466">
    <property type="entry name" value="Metal_Hydrolase"/>
</dbReference>
<dbReference type="PANTHER" id="PTHR46124:SF2">
    <property type="entry name" value="D-AMINOACYL-TRNA DEACYLASE"/>
    <property type="match status" value="1"/>
</dbReference>
<protein>
    <submittedName>
        <fullName evidence="5">TatD-related deoxyribonuclease</fullName>
    </submittedName>
</protein>
<feature type="binding site" evidence="4">
    <location>
        <position position="130"/>
    </location>
    <ligand>
        <name>a divalent metal cation</name>
        <dbReference type="ChEBI" id="CHEBI:60240"/>
        <label>2</label>
    </ligand>
</feature>
<evidence type="ECO:0000256" key="3">
    <source>
        <dbReference type="ARBA" id="ARBA00022801"/>
    </source>
</evidence>
<feature type="binding site" evidence="4">
    <location>
        <position position="94"/>
    </location>
    <ligand>
        <name>a divalent metal cation</name>
        <dbReference type="ChEBI" id="CHEBI:60240"/>
        <label>1</label>
    </ligand>
</feature>
<evidence type="ECO:0000313" key="6">
    <source>
        <dbReference type="Proteomes" id="UP000005019"/>
    </source>
</evidence>
<dbReference type="FunFam" id="3.20.20.140:FF:000005">
    <property type="entry name" value="TatD family hydrolase"/>
    <property type="match status" value="1"/>
</dbReference>
<dbReference type="OrthoDB" id="9810005at2"/>
<dbReference type="PROSITE" id="PS01137">
    <property type="entry name" value="TATD_1"/>
    <property type="match status" value="1"/>
</dbReference>
<dbReference type="InterPro" id="IPR001130">
    <property type="entry name" value="TatD-like"/>
</dbReference>
<name>F5R9W6_METUF</name>
<dbReference type="PANTHER" id="PTHR46124">
    <property type="entry name" value="D-AMINOACYL-TRNA DEACYLASE"/>
    <property type="match status" value="1"/>
</dbReference>
<gene>
    <name evidence="5" type="ORF">METUNv1_01042</name>
</gene>
<dbReference type="STRING" id="1000565.METUNv1_01042"/>
<dbReference type="CDD" id="cd01310">
    <property type="entry name" value="TatD_DNAse"/>
    <property type="match status" value="1"/>
</dbReference>
<dbReference type="PIRSF" id="PIRSF005902">
    <property type="entry name" value="DNase_TatD"/>
    <property type="match status" value="1"/>
</dbReference>
<feature type="binding site" evidence="4">
    <location>
        <position position="156"/>
    </location>
    <ligand>
        <name>a divalent metal cation</name>
        <dbReference type="ChEBI" id="CHEBI:60240"/>
        <label>2</label>
    </ligand>
</feature>